<dbReference type="KEGG" id="hhy:Halhy_1574"/>
<evidence type="ECO:0000313" key="3">
    <source>
        <dbReference type="Proteomes" id="UP000008461"/>
    </source>
</evidence>
<sequence length="53" mass="6084">MAKNSRAIPTWALYPGIALIAFVVWRKFSTGQSAAEWLKLPRGKKFHSTEMQY</sequence>
<protein>
    <submittedName>
        <fullName evidence="2">Uncharacterized protein</fullName>
    </submittedName>
</protein>
<feature type="transmembrane region" description="Helical" evidence="1">
    <location>
        <begin position="6"/>
        <end position="25"/>
    </location>
</feature>
<dbReference type="AlphaFoldDB" id="F4KZJ6"/>
<dbReference type="EMBL" id="CP002691">
    <property type="protein sequence ID" value="AEE49466.1"/>
    <property type="molecule type" value="Genomic_DNA"/>
</dbReference>
<evidence type="ECO:0000256" key="1">
    <source>
        <dbReference type="SAM" id="Phobius"/>
    </source>
</evidence>
<keyword evidence="3" id="KW-1185">Reference proteome</keyword>
<dbReference type="RefSeq" id="WP_013764020.1">
    <property type="nucleotide sequence ID" value="NC_015510.1"/>
</dbReference>
<dbReference type="Proteomes" id="UP000008461">
    <property type="component" value="Chromosome"/>
</dbReference>
<keyword evidence="1" id="KW-1133">Transmembrane helix</keyword>
<organism evidence="2 3">
    <name type="scientific">Haliscomenobacter hydrossis (strain ATCC 27775 / DSM 1100 / LMG 10767 / O)</name>
    <dbReference type="NCBI Taxonomy" id="760192"/>
    <lineage>
        <taxon>Bacteria</taxon>
        <taxon>Pseudomonadati</taxon>
        <taxon>Bacteroidota</taxon>
        <taxon>Saprospiria</taxon>
        <taxon>Saprospirales</taxon>
        <taxon>Haliscomenobacteraceae</taxon>
        <taxon>Haliscomenobacter</taxon>
    </lineage>
</organism>
<reference key="2">
    <citation type="submission" date="2011-04" db="EMBL/GenBank/DDBJ databases">
        <title>Complete sequence of chromosome of Haliscomenobacter hydrossis DSM 1100.</title>
        <authorList>
            <consortium name="US DOE Joint Genome Institute (JGI-PGF)"/>
            <person name="Lucas S."/>
            <person name="Han J."/>
            <person name="Lapidus A."/>
            <person name="Bruce D."/>
            <person name="Goodwin L."/>
            <person name="Pitluck S."/>
            <person name="Peters L."/>
            <person name="Kyrpides N."/>
            <person name="Mavromatis K."/>
            <person name="Ivanova N."/>
            <person name="Ovchinnikova G."/>
            <person name="Pagani I."/>
            <person name="Daligault H."/>
            <person name="Detter J.C."/>
            <person name="Han C."/>
            <person name="Land M."/>
            <person name="Hauser L."/>
            <person name="Markowitz V."/>
            <person name="Cheng J.-F."/>
            <person name="Hugenholtz P."/>
            <person name="Woyke T."/>
            <person name="Wu D."/>
            <person name="Verbarg S."/>
            <person name="Frueling A."/>
            <person name="Brambilla E."/>
            <person name="Klenk H.-P."/>
            <person name="Eisen J.A."/>
        </authorList>
    </citation>
    <scope>NUCLEOTIDE SEQUENCE</scope>
    <source>
        <strain>DSM 1100</strain>
    </source>
</reference>
<name>F4KZJ6_HALH1</name>
<dbReference type="HOGENOM" id="CLU_3062131_0_0_10"/>
<gene>
    <name evidence="2" type="ordered locus">Halhy_1574</name>
</gene>
<proteinExistence type="predicted"/>
<accession>F4KZJ6</accession>
<reference evidence="2 3" key="1">
    <citation type="journal article" date="2011" name="Stand. Genomic Sci.">
        <title>Complete genome sequence of Haliscomenobacter hydrossis type strain (O).</title>
        <authorList>
            <consortium name="US DOE Joint Genome Institute (JGI-PGF)"/>
            <person name="Daligault H."/>
            <person name="Lapidus A."/>
            <person name="Zeytun A."/>
            <person name="Nolan M."/>
            <person name="Lucas S."/>
            <person name="Del Rio T.G."/>
            <person name="Tice H."/>
            <person name="Cheng J.F."/>
            <person name="Tapia R."/>
            <person name="Han C."/>
            <person name="Goodwin L."/>
            <person name="Pitluck S."/>
            <person name="Liolios K."/>
            <person name="Pagani I."/>
            <person name="Ivanova N."/>
            <person name="Huntemann M."/>
            <person name="Mavromatis K."/>
            <person name="Mikhailova N."/>
            <person name="Pati A."/>
            <person name="Chen A."/>
            <person name="Palaniappan K."/>
            <person name="Land M."/>
            <person name="Hauser L."/>
            <person name="Brambilla E.M."/>
            <person name="Rohde M."/>
            <person name="Verbarg S."/>
            <person name="Goker M."/>
            <person name="Bristow J."/>
            <person name="Eisen J.A."/>
            <person name="Markowitz V."/>
            <person name="Hugenholtz P."/>
            <person name="Kyrpides N.C."/>
            <person name="Klenk H.P."/>
            <person name="Woyke T."/>
        </authorList>
    </citation>
    <scope>NUCLEOTIDE SEQUENCE [LARGE SCALE GENOMIC DNA]</scope>
    <source>
        <strain evidence="3">ATCC 27775 / DSM 1100 / LMG 10767 / O</strain>
    </source>
</reference>
<keyword evidence="1" id="KW-0812">Transmembrane</keyword>
<evidence type="ECO:0000313" key="2">
    <source>
        <dbReference type="EMBL" id="AEE49466.1"/>
    </source>
</evidence>
<keyword evidence="1" id="KW-0472">Membrane</keyword>